<reference evidence="3 4" key="1">
    <citation type="journal article" date="2014" name="Genome Biol.">
        <title>Transcriptome and methylome profiling reveals relics of genome dominance in the mesopolyploid Brassica oleracea.</title>
        <authorList>
            <person name="Parkin I.A."/>
            <person name="Koh C."/>
            <person name="Tang H."/>
            <person name="Robinson S.J."/>
            <person name="Kagale S."/>
            <person name="Clarke W.E."/>
            <person name="Town C.D."/>
            <person name="Nixon J."/>
            <person name="Krishnakumar V."/>
            <person name="Bidwell S.L."/>
            <person name="Denoeud F."/>
            <person name="Belcram H."/>
            <person name="Links M.G."/>
            <person name="Just J."/>
            <person name="Clarke C."/>
            <person name="Bender T."/>
            <person name="Huebert T."/>
            <person name="Mason A.S."/>
            <person name="Pires J.C."/>
            <person name="Barker G."/>
            <person name="Moore J."/>
            <person name="Walley P.G."/>
            <person name="Manoli S."/>
            <person name="Batley J."/>
            <person name="Edwards D."/>
            <person name="Nelson M.N."/>
            <person name="Wang X."/>
            <person name="Paterson A.H."/>
            <person name="King G."/>
            <person name="Bancroft I."/>
            <person name="Chalhoub B."/>
            <person name="Sharpe A.G."/>
        </authorList>
    </citation>
    <scope>NUCLEOTIDE SEQUENCE</scope>
    <source>
        <strain evidence="3 4">cv. TO1000</strain>
    </source>
</reference>
<reference evidence="3" key="2">
    <citation type="submission" date="2015-03" db="UniProtKB">
        <authorList>
            <consortium name="EnsemblPlants"/>
        </authorList>
    </citation>
    <scope>IDENTIFICATION</scope>
</reference>
<dbReference type="SMR" id="A0A0D3AWW4"/>
<sequence length="87" mass="9705">MVRQRRKSEKEEEKREQEDGEQEDQKVQPRQRSVSRRNMQSLVIGLVGGALTLGAYSQTYVSPGTSIGAGLFVLFFGLLVSEGFISL</sequence>
<dbReference type="GeneID" id="106325982"/>
<keyword evidence="2" id="KW-1133">Transmembrane helix</keyword>
<feature type="compositionally biased region" description="Basic and acidic residues" evidence="1">
    <location>
        <begin position="8"/>
        <end position="27"/>
    </location>
</feature>
<feature type="region of interest" description="Disordered" evidence="1">
    <location>
        <begin position="1"/>
        <end position="36"/>
    </location>
</feature>
<dbReference type="Gramene" id="Bo2g150040.1">
    <property type="protein sequence ID" value="Bo2g150040.1"/>
    <property type="gene ID" value="Bo2g150040"/>
</dbReference>
<keyword evidence="4" id="KW-1185">Reference proteome</keyword>
<accession>A0A0D3AWW4</accession>
<proteinExistence type="predicted"/>
<name>A0A0D3AWW4_BRAOL</name>
<evidence type="ECO:0000313" key="3">
    <source>
        <dbReference type="EnsemblPlants" id="Bo2g150040.1"/>
    </source>
</evidence>
<feature type="transmembrane region" description="Helical" evidence="2">
    <location>
        <begin position="67"/>
        <end position="85"/>
    </location>
</feature>
<feature type="transmembrane region" description="Helical" evidence="2">
    <location>
        <begin position="42"/>
        <end position="61"/>
    </location>
</feature>
<dbReference type="RefSeq" id="XP_013619484.1">
    <property type="nucleotide sequence ID" value="XM_013764030.1"/>
</dbReference>
<evidence type="ECO:0000313" key="4">
    <source>
        <dbReference type="Proteomes" id="UP000032141"/>
    </source>
</evidence>
<keyword evidence="2" id="KW-0472">Membrane</keyword>
<organism evidence="3 4">
    <name type="scientific">Brassica oleracea var. oleracea</name>
    <dbReference type="NCBI Taxonomy" id="109376"/>
    <lineage>
        <taxon>Eukaryota</taxon>
        <taxon>Viridiplantae</taxon>
        <taxon>Streptophyta</taxon>
        <taxon>Embryophyta</taxon>
        <taxon>Tracheophyta</taxon>
        <taxon>Spermatophyta</taxon>
        <taxon>Magnoliopsida</taxon>
        <taxon>eudicotyledons</taxon>
        <taxon>Gunneridae</taxon>
        <taxon>Pentapetalae</taxon>
        <taxon>rosids</taxon>
        <taxon>malvids</taxon>
        <taxon>Brassicales</taxon>
        <taxon>Brassicaceae</taxon>
        <taxon>Brassiceae</taxon>
        <taxon>Brassica</taxon>
    </lineage>
</organism>
<dbReference type="HOGENOM" id="CLU_2530551_0_0_1"/>
<evidence type="ECO:0000256" key="2">
    <source>
        <dbReference type="SAM" id="Phobius"/>
    </source>
</evidence>
<dbReference type="OrthoDB" id="1112727at2759"/>
<dbReference type="KEGG" id="boe:106325982"/>
<dbReference type="Proteomes" id="UP000032141">
    <property type="component" value="Chromosome C2"/>
</dbReference>
<keyword evidence="2" id="KW-0812">Transmembrane</keyword>
<dbReference type="AlphaFoldDB" id="A0A0D3AWW4"/>
<evidence type="ECO:0000256" key="1">
    <source>
        <dbReference type="SAM" id="MobiDB-lite"/>
    </source>
</evidence>
<dbReference type="eggNOG" id="ENOG502S8PA">
    <property type="taxonomic scope" value="Eukaryota"/>
</dbReference>
<protein>
    <submittedName>
        <fullName evidence="3">Uncharacterized protein</fullName>
    </submittedName>
</protein>
<dbReference type="EnsemblPlants" id="Bo2g150040.1">
    <property type="protein sequence ID" value="Bo2g150040.1"/>
    <property type="gene ID" value="Bo2g150040"/>
</dbReference>